<name>A0A200IVT2_9ENTE</name>
<feature type="domain" description="SpaA-like prealbumin fold" evidence="4">
    <location>
        <begin position="352"/>
        <end position="436"/>
    </location>
</feature>
<dbReference type="OrthoDB" id="1744455at2"/>
<organism evidence="5">
    <name type="scientific">Candidatus Enterococcus dunnyi</name>
    <dbReference type="NCBI Taxonomy" id="1834192"/>
    <lineage>
        <taxon>Bacteria</taxon>
        <taxon>Bacillati</taxon>
        <taxon>Bacillota</taxon>
        <taxon>Bacilli</taxon>
        <taxon>Lactobacillales</taxon>
        <taxon>Enterococcaceae</taxon>
        <taxon>Enterococcus</taxon>
    </lineage>
</organism>
<dbReference type="PANTHER" id="PTHR36108:SF13">
    <property type="entry name" value="COLOSSIN-B-RELATED"/>
    <property type="match status" value="1"/>
</dbReference>
<feature type="domain" description="SpaA-like prealbumin fold" evidence="4">
    <location>
        <begin position="651"/>
        <end position="718"/>
    </location>
</feature>
<keyword evidence="2" id="KW-0964">Secreted</keyword>
<accession>A0A200IVT2</accession>
<reference evidence="5" key="1">
    <citation type="submission" date="2017-05" db="EMBL/GenBank/DDBJ databases">
        <title>The Genome Sequence of Enterococcus sp. 9D6_DIV0238.</title>
        <authorList>
            <consortium name="The Broad Institute Genomics Platform"/>
            <consortium name="The Broad Institute Genomic Center for Infectious Diseases"/>
            <person name="Earl A."/>
            <person name="Manson A."/>
            <person name="Schwartman J."/>
            <person name="Gilmore M."/>
            <person name="Abouelleil A."/>
            <person name="Cao P."/>
            <person name="Chapman S."/>
            <person name="Cusick C."/>
            <person name="Shea T."/>
            <person name="Young S."/>
            <person name="Neafsey D."/>
            <person name="Nusbaum C."/>
            <person name="Birren B."/>
        </authorList>
    </citation>
    <scope>NUCLEOTIDE SEQUENCE [LARGE SCALE GENOMIC DNA]</scope>
    <source>
        <strain evidence="5">9D6_DIV0238</strain>
    </source>
</reference>
<keyword evidence="7" id="KW-1185">Reference proteome</keyword>
<evidence type="ECO:0000313" key="7">
    <source>
        <dbReference type="Proteomes" id="UP000196151"/>
    </source>
</evidence>
<protein>
    <recommendedName>
        <fullName evidence="4">SpaA-like prealbumin fold domain-containing protein</fullName>
    </recommendedName>
</protein>
<comment type="similarity">
    <text evidence="1">Belongs to the serine-aspartate repeat-containing protein (SDr) family.</text>
</comment>
<dbReference type="InterPro" id="IPR041033">
    <property type="entry name" value="SpaA_PFL_dom_1"/>
</dbReference>
<dbReference type="EMBL" id="NIBQ01000004">
    <property type="protein sequence ID" value="OUZ28445.1"/>
    <property type="molecule type" value="Genomic_DNA"/>
</dbReference>
<feature type="domain" description="SpaA-like prealbumin fold" evidence="4">
    <location>
        <begin position="554"/>
        <end position="626"/>
    </location>
</feature>
<dbReference type="SUPFAM" id="SSF49478">
    <property type="entry name" value="Cna protein B-type domain"/>
    <property type="match status" value="7"/>
</dbReference>
<reference evidence="6" key="3">
    <citation type="submission" date="2024-03" db="EMBL/GenBank/DDBJ databases">
        <title>The Genome Sequence of Enterococcus sp. DIV0238c.</title>
        <authorList>
            <consortium name="The Broad Institute Genomics Platform"/>
            <consortium name="The Broad Institute Microbial Omics Core"/>
            <consortium name="The Broad Institute Genomic Center for Infectious Diseases"/>
            <person name="Earl A."/>
            <person name="Manson A."/>
            <person name="Gilmore M."/>
            <person name="Schwartman J."/>
            <person name="Shea T."/>
            <person name="Abouelleil A."/>
            <person name="Cao P."/>
            <person name="Chapman S."/>
            <person name="Cusick C."/>
            <person name="Young S."/>
            <person name="Neafsey D."/>
            <person name="Nusbaum C."/>
            <person name="Birren B."/>
        </authorList>
    </citation>
    <scope>NUCLEOTIDE SEQUENCE</scope>
    <source>
        <strain evidence="6">9D6_DIV0238</strain>
    </source>
</reference>
<proteinExistence type="inferred from homology"/>
<evidence type="ECO:0000256" key="1">
    <source>
        <dbReference type="ARBA" id="ARBA00007257"/>
    </source>
</evidence>
<feature type="domain" description="SpaA-like prealbumin fold" evidence="4">
    <location>
        <begin position="169"/>
        <end position="255"/>
    </location>
</feature>
<sequence>MKQKLSYVLIPFIMVFIALGLLNGPTAEATSTNATWSTATNSTTVGLPNLGDVQNNVLQTQQPTARFLGVTCYAGVQVIKYDSKTNARLAGAEFTIYDSWGRAVQVIQSNANGIAQTTTLPLGNYSIRETKAPSGYQLESSRMYFSLMRSGQLLCLTKCNVPLPEQKGGLQVVKTNESNQVLAGAVFDVYNSNNQLVGRITTGANGVAALSNLPFGTYKLVEVQAPNGYEVDSTPKYVTISSTNKTVTIYVTNKKATGKILIVKQSVEGRLLSGATFQVYNANNQLVGTVTTSDSGFATLNDLPYGTYKLVETKAPDGYELDPTPHYVTISKDTPNGVASIAIVNKKKVTTGNLEVIKKDEEGKLLAGAEFNVFNANNQLVGTVTTDANGVATLNDLPFGTYKLIETKAPAGYELDATPHYVTVSENDPNGKVSITVVNKKEQTTGNLEVIKKDEEGKLLAGAEFEVYDSNDQLVGKVTTDANGVATLADLPYGTYKLIETKAPDGYEMDATPKYVTLSKTDPNGKATIEVLNKKEVVPETGSLKIIKYVQGSDPIEYLADAVFEVYDTDTQLLGTYTTDQNGEILLNDLAPGKYYVIEVQAPPGFEEDTTFYEITVEAGKVAEIRHANVKKENLGSLKVTKYALDEDGFETENVLPNAEFSVTDSNGNVHTGTTDANGEVFFSNLPVGEVVIAETKAPDGYELDAPQQTNTIEVGKIAENVFYNKPKQIQGRALVYVSSTDAKQVLSGLEYQITCTKGNALETTAITNSFGQISIYLPPGEYEIAPLIKAKTTSVVKPTSFKIEPNKFTIIRLSI</sequence>
<evidence type="ECO:0000313" key="6">
    <source>
        <dbReference type="EMBL" id="WYJ94977.1"/>
    </source>
</evidence>
<dbReference type="Gene3D" id="2.60.40.10">
    <property type="entry name" value="Immunoglobulins"/>
    <property type="match status" value="7"/>
</dbReference>
<gene>
    <name evidence="6" type="ORF">A5889_002519</name>
    <name evidence="5" type="ORF">A5889_003200</name>
</gene>
<dbReference type="RefSeq" id="WP_087642223.1">
    <property type="nucleotide sequence ID" value="NZ_CP147246.1"/>
</dbReference>
<reference evidence="6" key="2">
    <citation type="submission" date="2017-05" db="EMBL/GenBank/DDBJ databases">
        <authorList>
            <consortium name="The Broad Institute Genomics Platform"/>
            <consortium name="The Broad Institute Genomic Center for Infectious Diseases"/>
            <person name="Earl A."/>
            <person name="Manson A."/>
            <person name="Schwartman J."/>
            <person name="Gilmore M."/>
            <person name="Abouelleil A."/>
            <person name="Cao P."/>
            <person name="Chapman S."/>
            <person name="Cusick C."/>
            <person name="Shea T."/>
            <person name="Young S."/>
            <person name="Neafsey D."/>
            <person name="Nusbaum C."/>
            <person name="Birren B."/>
        </authorList>
    </citation>
    <scope>NUCLEOTIDE SEQUENCE</scope>
    <source>
        <strain evidence="6">9D6_DIV0238</strain>
    </source>
</reference>
<feature type="domain" description="SpaA-like prealbumin fold" evidence="4">
    <location>
        <begin position="76"/>
        <end position="151"/>
    </location>
</feature>
<dbReference type="EMBL" id="CP147246">
    <property type="protein sequence ID" value="WYJ94977.1"/>
    <property type="molecule type" value="Genomic_DNA"/>
</dbReference>
<dbReference type="AlphaFoldDB" id="A0A200IVT2"/>
<dbReference type="Pfam" id="PF17802">
    <property type="entry name" value="SpaA"/>
    <property type="match status" value="7"/>
</dbReference>
<dbReference type="PANTHER" id="PTHR36108">
    <property type="entry name" value="COLOSSIN-B-RELATED"/>
    <property type="match status" value="1"/>
</dbReference>
<dbReference type="Proteomes" id="UP000196151">
    <property type="component" value="Chromosome"/>
</dbReference>
<evidence type="ECO:0000313" key="5">
    <source>
        <dbReference type="EMBL" id="OUZ28445.1"/>
    </source>
</evidence>
<dbReference type="InterPro" id="IPR013783">
    <property type="entry name" value="Ig-like_fold"/>
</dbReference>
<evidence type="ECO:0000256" key="3">
    <source>
        <dbReference type="ARBA" id="ARBA00022729"/>
    </source>
</evidence>
<feature type="domain" description="SpaA-like prealbumin fold" evidence="4">
    <location>
        <begin position="446"/>
        <end position="529"/>
    </location>
</feature>
<evidence type="ECO:0000256" key="2">
    <source>
        <dbReference type="ARBA" id="ARBA00022525"/>
    </source>
</evidence>
<feature type="domain" description="SpaA-like prealbumin fold" evidence="4">
    <location>
        <begin position="258"/>
        <end position="336"/>
    </location>
</feature>
<evidence type="ECO:0000259" key="4">
    <source>
        <dbReference type="Pfam" id="PF17802"/>
    </source>
</evidence>
<keyword evidence="3" id="KW-0732">Signal</keyword>